<gene>
    <name evidence="1" type="ORF">KIW84_023219</name>
</gene>
<evidence type="ECO:0000313" key="2">
    <source>
        <dbReference type="Proteomes" id="UP001058974"/>
    </source>
</evidence>
<accession>A0A9D5BBL2</accession>
<name>A0A9D5BBL2_PEA</name>
<dbReference type="PANTHER" id="PTHR48475">
    <property type="entry name" value="RIBONUCLEASE H"/>
    <property type="match status" value="1"/>
</dbReference>
<dbReference type="AlphaFoldDB" id="A0A9D5BBL2"/>
<keyword evidence="2" id="KW-1185">Reference proteome</keyword>
<proteinExistence type="predicted"/>
<protein>
    <submittedName>
        <fullName evidence="1">Uncharacterized protein</fullName>
    </submittedName>
</protein>
<dbReference type="Gramene" id="Psat02G0321900-T1">
    <property type="protein sequence ID" value="KAI5437016.1"/>
    <property type="gene ID" value="KIW84_023219"/>
</dbReference>
<organism evidence="1 2">
    <name type="scientific">Pisum sativum</name>
    <name type="common">Garden pea</name>
    <name type="synonym">Lathyrus oleraceus</name>
    <dbReference type="NCBI Taxonomy" id="3888"/>
    <lineage>
        <taxon>Eukaryota</taxon>
        <taxon>Viridiplantae</taxon>
        <taxon>Streptophyta</taxon>
        <taxon>Embryophyta</taxon>
        <taxon>Tracheophyta</taxon>
        <taxon>Spermatophyta</taxon>
        <taxon>Magnoliopsida</taxon>
        <taxon>eudicotyledons</taxon>
        <taxon>Gunneridae</taxon>
        <taxon>Pentapetalae</taxon>
        <taxon>rosids</taxon>
        <taxon>fabids</taxon>
        <taxon>Fabales</taxon>
        <taxon>Fabaceae</taxon>
        <taxon>Papilionoideae</taxon>
        <taxon>50 kb inversion clade</taxon>
        <taxon>NPAAA clade</taxon>
        <taxon>Hologalegina</taxon>
        <taxon>IRL clade</taxon>
        <taxon>Fabeae</taxon>
        <taxon>Lathyrus</taxon>
    </lineage>
</organism>
<sequence>MYFGIGCSPTETVYAGSYHFVDFKMDLIKYISERPAVTGRVTKGPMILIEYDIQYTAQKASRGLVSWVSNLGTSTRATPFSLVYGMEAVLPVEVQIPSLRVLRDVKLHEAEWVMTRYEELSLIEEKRLATICHGQLYQQRMKRAFDRKVRPRVYHVGDMVLKRILPPQNDRRGKWTPNHEGSFVVKKVFSDRALLLTAMDDEDFPSPVNADAVVMWRLFDKTIPVESDQGRTNERAVKRRRWNEFALRRARSDFEYKMMEQKSPDESGSSQKWKADSGVRCRFKVCGFPSRVVGTNSPADSRSVDSLAGSGWLSPADLRSMLPQSPGLEIALSQRRSVRVSQAESGFISSASQRQLNPHRGLVVLIPSNIPKRIGCKGGFSPARVAFSQQQYYSPEGWRSEYWRVPQQSISSSPEESLEGDTFYAFIM</sequence>
<evidence type="ECO:0000313" key="1">
    <source>
        <dbReference type="EMBL" id="KAI5437016.1"/>
    </source>
</evidence>
<reference evidence="1 2" key="1">
    <citation type="journal article" date="2022" name="Nat. Genet.">
        <title>Improved pea reference genome and pan-genome highlight genomic features and evolutionary characteristics.</title>
        <authorList>
            <person name="Yang T."/>
            <person name="Liu R."/>
            <person name="Luo Y."/>
            <person name="Hu S."/>
            <person name="Wang D."/>
            <person name="Wang C."/>
            <person name="Pandey M.K."/>
            <person name="Ge S."/>
            <person name="Xu Q."/>
            <person name="Li N."/>
            <person name="Li G."/>
            <person name="Huang Y."/>
            <person name="Saxena R.K."/>
            <person name="Ji Y."/>
            <person name="Li M."/>
            <person name="Yan X."/>
            <person name="He Y."/>
            <person name="Liu Y."/>
            <person name="Wang X."/>
            <person name="Xiang C."/>
            <person name="Varshney R.K."/>
            <person name="Ding H."/>
            <person name="Gao S."/>
            <person name="Zong X."/>
        </authorList>
    </citation>
    <scope>NUCLEOTIDE SEQUENCE [LARGE SCALE GENOMIC DNA]</scope>
    <source>
        <strain evidence="1 2">cv. Zhongwan 6</strain>
    </source>
</reference>
<dbReference type="PANTHER" id="PTHR48475:SF1">
    <property type="entry name" value="RNASE H TYPE-1 DOMAIN-CONTAINING PROTEIN"/>
    <property type="match status" value="1"/>
</dbReference>
<comment type="caution">
    <text evidence="1">The sequence shown here is derived from an EMBL/GenBank/DDBJ whole genome shotgun (WGS) entry which is preliminary data.</text>
</comment>
<dbReference type="EMBL" id="JAMSHJ010000002">
    <property type="protein sequence ID" value="KAI5437016.1"/>
    <property type="molecule type" value="Genomic_DNA"/>
</dbReference>
<dbReference type="Proteomes" id="UP001058974">
    <property type="component" value="Chromosome 2"/>
</dbReference>